<proteinExistence type="predicted"/>
<evidence type="ECO:0000313" key="5">
    <source>
        <dbReference type="Proteomes" id="UP001166052"/>
    </source>
</evidence>
<dbReference type="PANTHER" id="PTHR19346">
    <property type="entry name" value="SUGAR PHOSPHATE TRANSPORTER DOMAIN-CONTAINING PROTEIN"/>
    <property type="match status" value="1"/>
</dbReference>
<dbReference type="Pfam" id="PF00892">
    <property type="entry name" value="EamA"/>
    <property type="match status" value="1"/>
</dbReference>
<feature type="transmembrane region" description="Helical" evidence="2">
    <location>
        <begin position="295"/>
        <end position="313"/>
    </location>
</feature>
<dbReference type="PANTHER" id="PTHR19346:SF4">
    <property type="entry name" value="SUGAR PHOSPHATE TRANSPORTER DOMAIN-CONTAINING PROTEIN"/>
    <property type="match status" value="1"/>
</dbReference>
<feature type="region of interest" description="Disordered" evidence="1">
    <location>
        <begin position="1"/>
        <end position="41"/>
    </location>
</feature>
<gene>
    <name evidence="4" type="primary">Slc35f3_1</name>
    <name evidence="4" type="ORF">GTO92_0002373</name>
</gene>
<feature type="compositionally biased region" description="Basic and acidic residues" evidence="1">
    <location>
        <begin position="9"/>
        <end position="22"/>
    </location>
</feature>
<keyword evidence="2" id="KW-0812">Transmembrane</keyword>
<feature type="transmembrane region" description="Helical" evidence="2">
    <location>
        <begin position="422"/>
        <end position="451"/>
    </location>
</feature>
<feature type="transmembrane region" description="Helical" evidence="2">
    <location>
        <begin position="346"/>
        <end position="366"/>
    </location>
</feature>
<feature type="non-terminal residue" evidence="4">
    <location>
        <position position="534"/>
    </location>
</feature>
<keyword evidence="5" id="KW-1185">Reference proteome</keyword>
<dbReference type="InterPro" id="IPR000620">
    <property type="entry name" value="EamA_dom"/>
</dbReference>
<dbReference type="InterPro" id="IPR026505">
    <property type="entry name" value="Solute_c_fam_35_mem_F3/F4"/>
</dbReference>
<feature type="non-terminal residue" evidence="4">
    <location>
        <position position="1"/>
    </location>
</feature>
<dbReference type="Proteomes" id="UP001166052">
    <property type="component" value="Unassembled WGS sequence"/>
</dbReference>
<feature type="transmembrane region" description="Helical" evidence="2">
    <location>
        <begin position="208"/>
        <end position="231"/>
    </location>
</feature>
<feature type="region of interest" description="Disordered" evidence="1">
    <location>
        <begin position="509"/>
        <end position="534"/>
    </location>
</feature>
<feature type="transmembrane region" description="Helical" evidence="2">
    <location>
        <begin position="472"/>
        <end position="489"/>
    </location>
</feature>
<evidence type="ECO:0000256" key="1">
    <source>
        <dbReference type="SAM" id="MobiDB-lite"/>
    </source>
</evidence>
<organism evidence="4 5">
    <name type="scientific">Polypterus senegalus</name>
    <name type="common">Senegal bichir</name>
    <dbReference type="NCBI Taxonomy" id="55291"/>
    <lineage>
        <taxon>Eukaryota</taxon>
        <taxon>Metazoa</taxon>
        <taxon>Chordata</taxon>
        <taxon>Craniata</taxon>
        <taxon>Vertebrata</taxon>
        <taxon>Euteleostomi</taxon>
        <taxon>Actinopterygii</taxon>
        <taxon>Polypteriformes</taxon>
        <taxon>Polypteridae</taxon>
        <taxon>Polypterus</taxon>
    </lineage>
</organism>
<dbReference type="SUPFAM" id="SSF103481">
    <property type="entry name" value="Multidrug resistance efflux transporter EmrE"/>
    <property type="match status" value="1"/>
</dbReference>
<feature type="transmembrane region" description="Helical" evidence="2">
    <location>
        <begin position="320"/>
        <end position="340"/>
    </location>
</feature>
<sequence>MNESMKITRKGDSKSQLSEHKNAVLNRPGMRRLSDHSPRRLSDISSQLRQLRYLTVEDPIKEELKSSRSFLDVNSALNDLSTVEKAFLGLTIKRCKCRRVDAATQNTREAEEAMQKFTAKVFPASACDTPVLSLAGPQVDFQREKRTQSISLTTAEESESSENSSKQCCHRCPLVVLRKLACGVALACSVAVSWAGTTHTAKMTLTSINAPFFLTWFATTWNVFFFPLYYLGHICKSKKRQTPLKRFRECSQFLGEDGFTLRVFWRRTAPFCLLWVLTNYFYLLALWRISPSDASAIFCCNKAFVFLLSWIILKDRFMGVRIVAAILSITGIVMMAYADGFHSDSIIGVALAVGSASSSALYKVLFRLLVGDVKFGEAAVFLTTLGVFNILLLSWICVILYVTKVEYWPSVQDVPWEQLCSLAALLLAFNLLVNFGIALTYPTLISVGVFLSVPVNSAVDLCLQTTEEFSKVRLAATGIIGLGFLLLLLPEEWDETALRCIERIKRDRQREESPEDGDESGVVTRGKSKMAVLT</sequence>
<feature type="transmembrane region" description="Helical" evidence="2">
    <location>
        <begin position="176"/>
        <end position="196"/>
    </location>
</feature>
<keyword evidence="2" id="KW-0472">Membrane</keyword>
<feature type="transmembrane region" description="Helical" evidence="2">
    <location>
        <begin position="271"/>
        <end position="289"/>
    </location>
</feature>
<evidence type="ECO:0000259" key="3">
    <source>
        <dbReference type="Pfam" id="PF00892"/>
    </source>
</evidence>
<feature type="domain" description="EamA" evidence="3">
    <location>
        <begin position="183"/>
        <end position="336"/>
    </location>
</feature>
<protein>
    <submittedName>
        <fullName evidence="4">S35F3 protein</fullName>
    </submittedName>
</protein>
<evidence type="ECO:0000313" key="4">
    <source>
        <dbReference type="EMBL" id="MBN3291628.1"/>
    </source>
</evidence>
<comment type="caution">
    <text evidence="4">The sequence shown here is derived from an EMBL/GenBank/DDBJ whole genome shotgun (WGS) entry which is preliminary data.</text>
</comment>
<evidence type="ECO:0000256" key="2">
    <source>
        <dbReference type="SAM" id="Phobius"/>
    </source>
</evidence>
<reference evidence="4" key="1">
    <citation type="journal article" date="2021" name="Cell">
        <title>Tracing the genetic footprints of vertebrate landing in non-teleost ray-finned fishes.</title>
        <authorList>
            <person name="Bi X."/>
            <person name="Wang K."/>
            <person name="Yang L."/>
            <person name="Pan H."/>
            <person name="Jiang H."/>
            <person name="Wei Q."/>
            <person name="Fang M."/>
            <person name="Yu H."/>
            <person name="Zhu C."/>
            <person name="Cai Y."/>
            <person name="He Y."/>
            <person name="Gan X."/>
            <person name="Zeng H."/>
            <person name="Yu D."/>
            <person name="Zhu Y."/>
            <person name="Jiang H."/>
            <person name="Qiu Q."/>
            <person name="Yang H."/>
            <person name="Zhang Y.E."/>
            <person name="Wang W."/>
            <person name="Zhu M."/>
            <person name="He S."/>
            <person name="Zhang G."/>
        </authorList>
    </citation>
    <scope>NUCLEOTIDE SEQUENCE</scope>
    <source>
        <strain evidence="4">Bchr_001</strain>
    </source>
</reference>
<feature type="transmembrane region" description="Helical" evidence="2">
    <location>
        <begin position="378"/>
        <end position="402"/>
    </location>
</feature>
<accession>A0ABS2Z0I1</accession>
<dbReference type="EMBL" id="JAAWVN010013387">
    <property type="protein sequence ID" value="MBN3291628.1"/>
    <property type="molecule type" value="Genomic_DNA"/>
</dbReference>
<name>A0ABS2Z0I1_POLSE</name>
<keyword evidence="2" id="KW-1133">Transmembrane helix</keyword>
<feature type="compositionally biased region" description="Basic and acidic residues" evidence="1">
    <location>
        <begin position="32"/>
        <end position="41"/>
    </location>
</feature>
<dbReference type="InterPro" id="IPR037185">
    <property type="entry name" value="EmrE-like"/>
</dbReference>